<dbReference type="Proteomes" id="UP000092555">
    <property type="component" value="Unassembled WGS sequence"/>
</dbReference>
<keyword evidence="6" id="KW-0508">mRNA splicing</keyword>
<protein>
    <recommendedName>
        <fullName evidence="3">Pre-mRNA-splicing factor 18</fullName>
    </recommendedName>
</protein>
<keyword evidence="5" id="KW-0747">Spliceosome</keyword>
<dbReference type="PANTHER" id="PTHR13007">
    <property type="entry name" value="PRE-MRNA SPLICING FACTOR-RELATED"/>
    <property type="match status" value="1"/>
</dbReference>
<evidence type="ECO:0000256" key="7">
    <source>
        <dbReference type="ARBA" id="ARBA00023242"/>
    </source>
</evidence>
<organism evidence="10 11">
    <name type="scientific">Metschnikowia bicuspidata var. bicuspidata NRRL YB-4993</name>
    <dbReference type="NCBI Taxonomy" id="869754"/>
    <lineage>
        <taxon>Eukaryota</taxon>
        <taxon>Fungi</taxon>
        <taxon>Dikarya</taxon>
        <taxon>Ascomycota</taxon>
        <taxon>Saccharomycotina</taxon>
        <taxon>Pichiomycetes</taxon>
        <taxon>Metschnikowiaceae</taxon>
        <taxon>Metschnikowia</taxon>
    </lineage>
</organism>
<evidence type="ECO:0000313" key="11">
    <source>
        <dbReference type="Proteomes" id="UP000092555"/>
    </source>
</evidence>
<dbReference type="AlphaFoldDB" id="A0A1A0HH29"/>
<dbReference type="GO" id="GO:0005682">
    <property type="term" value="C:U5 snRNP"/>
    <property type="evidence" value="ECO:0007669"/>
    <property type="project" value="TreeGrafter"/>
</dbReference>
<feature type="compositionally biased region" description="Polar residues" evidence="8">
    <location>
        <begin position="40"/>
        <end position="49"/>
    </location>
</feature>
<dbReference type="RefSeq" id="XP_018713634.1">
    <property type="nucleotide sequence ID" value="XM_018855458.1"/>
</dbReference>
<dbReference type="Pfam" id="PF02840">
    <property type="entry name" value="Prp18"/>
    <property type="match status" value="1"/>
</dbReference>
<dbReference type="InterPro" id="IPR004098">
    <property type="entry name" value="Prp18"/>
</dbReference>
<dbReference type="GO" id="GO:0000350">
    <property type="term" value="P:generation of catalytic spliceosome for second transesterification step"/>
    <property type="evidence" value="ECO:0007669"/>
    <property type="project" value="TreeGrafter"/>
</dbReference>
<comment type="caution">
    <text evidence="10">The sequence shown here is derived from an EMBL/GenBank/DDBJ whole genome shotgun (WGS) entry which is preliminary data.</text>
</comment>
<accession>A0A1A0HH29</accession>
<dbReference type="GO" id="GO:0046540">
    <property type="term" value="C:U4/U6 x U5 tri-snRNP complex"/>
    <property type="evidence" value="ECO:0007669"/>
    <property type="project" value="TreeGrafter"/>
</dbReference>
<evidence type="ECO:0000256" key="8">
    <source>
        <dbReference type="SAM" id="MobiDB-lite"/>
    </source>
</evidence>
<evidence type="ECO:0000259" key="9">
    <source>
        <dbReference type="Pfam" id="PF02840"/>
    </source>
</evidence>
<reference evidence="10 11" key="1">
    <citation type="submission" date="2016-05" db="EMBL/GenBank/DDBJ databases">
        <title>Comparative genomics of biotechnologically important yeasts.</title>
        <authorList>
            <consortium name="DOE Joint Genome Institute"/>
            <person name="Riley R."/>
            <person name="Haridas S."/>
            <person name="Wolfe K.H."/>
            <person name="Lopes M.R."/>
            <person name="Hittinger C.T."/>
            <person name="Goker M."/>
            <person name="Salamov A."/>
            <person name="Wisecaver J."/>
            <person name="Long T.M."/>
            <person name="Aerts A.L."/>
            <person name="Barry K."/>
            <person name="Choi C."/>
            <person name="Clum A."/>
            <person name="Coughlan A.Y."/>
            <person name="Deshpande S."/>
            <person name="Douglass A.P."/>
            <person name="Hanson S.J."/>
            <person name="Klenk H.-P."/>
            <person name="LaButti K."/>
            <person name="Lapidus A."/>
            <person name="Lindquist E."/>
            <person name="Lipzen A."/>
            <person name="Meier-kolthoff J.P."/>
            <person name="Ohm R.A."/>
            <person name="Otillar R.P."/>
            <person name="Pangilinan J."/>
            <person name="Peng Y."/>
            <person name="Rokas A."/>
            <person name="Rosa C.A."/>
            <person name="Scheuner C."/>
            <person name="Sibirny A.A."/>
            <person name="Slot J.C."/>
            <person name="Stielow J.B."/>
            <person name="Sun H."/>
            <person name="Kurtzman C.P."/>
            <person name="Blackwell M."/>
            <person name="Grigoriev I.V."/>
            <person name="Jeffries T.W."/>
        </authorList>
    </citation>
    <scope>NUCLEOTIDE SEQUENCE [LARGE SCALE GENOMIC DNA]</scope>
    <source>
        <strain evidence="10 11">NRRL YB-4993</strain>
    </source>
</reference>
<comment type="similarity">
    <text evidence="2">Belongs to the PRP18 family.</text>
</comment>
<dbReference type="GeneID" id="30028434"/>
<keyword evidence="7" id="KW-0539">Nucleus</keyword>
<evidence type="ECO:0000256" key="5">
    <source>
        <dbReference type="ARBA" id="ARBA00022728"/>
    </source>
</evidence>
<dbReference type="EMBL" id="LXTC01000001">
    <property type="protein sequence ID" value="OBA23153.1"/>
    <property type="molecule type" value="Genomic_DNA"/>
</dbReference>
<dbReference type="PANTHER" id="PTHR13007:SF19">
    <property type="entry name" value="PRE-MRNA-SPLICING FACTOR 18"/>
    <property type="match status" value="1"/>
</dbReference>
<name>A0A1A0HH29_9ASCO</name>
<dbReference type="GO" id="GO:0071021">
    <property type="term" value="C:U2-type post-spliceosomal complex"/>
    <property type="evidence" value="ECO:0007669"/>
    <property type="project" value="TreeGrafter"/>
</dbReference>
<keyword evidence="11" id="KW-1185">Reference proteome</keyword>
<keyword evidence="4" id="KW-0507">mRNA processing</keyword>
<evidence type="ECO:0000256" key="2">
    <source>
        <dbReference type="ARBA" id="ARBA00008137"/>
    </source>
</evidence>
<evidence type="ECO:0000256" key="3">
    <source>
        <dbReference type="ARBA" id="ARBA00018242"/>
    </source>
</evidence>
<evidence type="ECO:0000256" key="1">
    <source>
        <dbReference type="ARBA" id="ARBA00004123"/>
    </source>
</evidence>
<dbReference type="SUPFAM" id="SSF47938">
    <property type="entry name" value="Functional domain of the splicing factor Prp18"/>
    <property type="match status" value="1"/>
</dbReference>
<dbReference type="Gene3D" id="1.20.940.10">
    <property type="entry name" value="Functional domain of the splicing factor Prp18"/>
    <property type="match status" value="1"/>
</dbReference>
<evidence type="ECO:0000256" key="4">
    <source>
        <dbReference type="ARBA" id="ARBA00022664"/>
    </source>
</evidence>
<feature type="domain" description="Prp18" evidence="9">
    <location>
        <begin position="161"/>
        <end position="276"/>
    </location>
</feature>
<feature type="compositionally biased region" description="Low complexity" evidence="8">
    <location>
        <begin position="1"/>
        <end position="14"/>
    </location>
</feature>
<dbReference type="InterPro" id="IPR039979">
    <property type="entry name" value="PRPF18"/>
</dbReference>
<comment type="subcellular location">
    <subcellularLocation>
        <location evidence="1">Nucleus</location>
    </subcellularLocation>
</comment>
<proteinExistence type="inferred from homology"/>
<dbReference type="STRING" id="869754.A0A1A0HH29"/>
<sequence length="282" mass="31747">MDISQLLAQQLQQKQRQRQRAKQQGTPKETCPGRGDKPQGTPQAQQNEQGPEAGQPDPPVSTETDEARLLDSIDADKLAESLRRLDENGQGGLKAEQLRRLQIHVRHEKKDLRYKAYLDRETRVPAHIALADIAAQNSATLCLQIRRFFKEILQTWTLATDVRSADPVLLETKRDIVKLMYKLRSGSLPQETVVSLSTIVYYIQTENIVKANEAYLKLSIGNVAWPIGVRDVGIHARAADAKIAGDDKKQLSNIMKSEATRRWLIAVKRIVNYCAQLHDGRA</sequence>
<feature type="region of interest" description="Disordered" evidence="8">
    <location>
        <begin position="1"/>
        <end position="64"/>
    </location>
</feature>
<evidence type="ECO:0000256" key="6">
    <source>
        <dbReference type="ARBA" id="ARBA00023187"/>
    </source>
</evidence>
<evidence type="ECO:0000313" key="10">
    <source>
        <dbReference type="EMBL" id="OBA23153.1"/>
    </source>
</evidence>
<dbReference type="OrthoDB" id="10261918at2759"/>
<gene>
    <name evidence="10" type="ORF">METBIDRAFT_29683</name>
</gene>